<dbReference type="Proteomes" id="UP000324575">
    <property type="component" value="Unassembled WGS sequence"/>
</dbReference>
<keyword evidence="4" id="KW-0067">ATP-binding</keyword>
<dbReference type="InterPro" id="IPR041948">
    <property type="entry name" value="Rnl1/2_C_sf"/>
</dbReference>
<dbReference type="GO" id="GO:0003972">
    <property type="term" value="F:RNA ligase (ATP) activity"/>
    <property type="evidence" value="ECO:0007669"/>
    <property type="project" value="UniProtKB-EC"/>
</dbReference>
<evidence type="ECO:0000256" key="1">
    <source>
        <dbReference type="ARBA" id="ARBA00012724"/>
    </source>
</evidence>
<evidence type="ECO:0000313" key="9">
    <source>
        <dbReference type="Proteomes" id="UP000324575"/>
    </source>
</evidence>
<feature type="domain" description="RNA ligase" evidence="6">
    <location>
        <begin position="31"/>
        <end position="226"/>
    </location>
</feature>
<evidence type="ECO:0000313" key="8">
    <source>
        <dbReference type="EMBL" id="KAA6301924.1"/>
    </source>
</evidence>
<evidence type="ECO:0000256" key="3">
    <source>
        <dbReference type="ARBA" id="ARBA00022741"/>
    </source>
</evidence>
<evidence type="ECO:0000256" key="5">
    <source>
        <dbReference type="ARBA" id="ARBA00034038"/>
    </source>
</evidence>
<dbReference type="AlphaFoldDB" id="A0A5M8P0J8"/>
<dbReference type="GO" id="GO:0005524">
    <property type="term" value="F:ATP binding"/>
    <property type="evidence" value="ECO:0007669"/>
    <property type="project" value="UniProtKB-KW"/>
</dbReference>
<gene>
    <name evidence="8" type="ORF">EZS26_001927</name>
</gene>
<dbReference type="Gene3D" id="3.30.470.30">
    <property type="entry name" value="DNA ligase/mRNA capping enzyme"/>
    <property type="match status" value="1"/>
</dbReference>
<name>A0A5M8P0J8_9BACT</name>
<comment type="catalytic activity">
    <reaction evidence="5">
        <text>ATP + (ribonucleotide)n-3'-hydroxyl + 5'-phospho-(ribonucleotide)m = (ribonucleotide)n+m + AMP + diphosphate.</text>
        <dbReference type="EC" id="6.5.1.3"/>
    </reaction>
</comment>
<accession>A0A5M8P0J8</accession>
<dbReference type="Pfam" id="PF09414">
    <property type="entry name" value="RNA_ligase"/>
    <property type="match status" value="1"/>
</dbReference>
<proteinExistence type="predicted"/>
<dbReference type="Pfam" id="PF18043">
    <property type="entry name" value="T4_Rnl2_C"/>
    <property type="match status" value="1"/>
</dbReference>
<reference evidence="8 9" key="1">
    <citation type="submission" date="2019-03" db="EMBL/GenBank/DDBJ databases">
        <title>Single cell metagenomics reveals metabolic interactions within the superorganism composed of flagellate Streblomastix strix and complex community of Bacteroidetes bacteria on its surface.</title>
        <authorList>
            <person name="Treitli S.C."/>
            <person name="Kolisko M."/>
            <person name="Husnik F."/>
            <person name="Keeling P."/>
            <person name="Hampl V."/>
        </authorList>
    </citation>
    <scope>NUCLEOTIDE SEQUENCE [LARGE SCALE GENOMIC DNA]</scope>
    <source>
        <strain evidence="8">St1</strain>
    </source>
</reference>
<dbReference type="EC" id="6.5.1.3" evidence="1"/>
<dbReference type="Gene3D" id="3.30.1490.70">
    <property type="match status" value="1"/>
</dbReference>
<evidence type="ECO:0000256" key="4">
    <source>
        <dbReference type="ARBA" id="ARBA00022840"/>
    </source>
</evidence>
<dbReference type="InterPro" id="IPR040609">
    <property type="entry name" value="Rnl2_C"/>
</dbReference>
<dbReference type="SUPFAM" id="SSF56091">
    <property type="entry name" value="DNA ligase/mRNA capping enzyme, catalytic domain"/>
    <property type="match status" value="1"/>
</dbReference>
<evidence type="ECO:0000259" key="7">
    <source>
        <dbReference type="Pfam" id="PF18043"/>
    </source>
</evidence>
<dbReference type="EMBL" id="SNRX01000012">
    <property type="protein sequence ID" value="KAA6301924.1"/>
    <property type="molecule type" value="Genomic_DNA"/>
</dbReference>
<dbReference type="InterPro" id="IPR012647">
    <property type="entry name" value="RNA_lig_RNL2"/>
</dbReference>
<organism evidence="8 9">
    <name type="scientific">Candidatus Ordinivivax streblomastigis</name>
    <dbReference type="NCBI Taxonomy" id="2540710"/>
    <lineage>
        <taxon>Bacteria</taxon>
        <taxon>Pseudomonadati</taxon>
        <taxon>Bacteroidota</taxon>
        <taxon>Bacteroidia</taxon>
        <taxon>Bacteroidales</taxon>
        <taxon>Candidatus Ordinivivax</taxon>
    </lineage>
</organism>
<dbReference type="InterPro" id="IPR021122">
    <property type="entry name" value="RNA_ligase_dom_REL/Rnl2"/>
</dbReference>
<protein>
    <recommendedName>
        <fullName evidence="1">RNA ligase (ATP)</fullName>
        <ecNumber evidence="1">6.5.1.3</ecNumber>
    </recommendedName>
</protein>
<comment type="caution">
    <text evidence="8">The sequence shown here is derived from an EMBL/GenBank/DDBJ whole genome shotgun (WGS) entry which is preliminary data.</text>
</comment>
<evidence type="ECO:0000256" key="2">
    <source>
        <dbReference type="ARBA" id="ARBA00022598"/>
    </source>
</evidence>
<evidence type="ECO:0000259" key="6">
    <source>
        <dbReference type="Pfam" id="PF09414"/>
    </source>
</evidence>
<feature type="domain" description="RNA ligase 2 C-terminal" evidence="7">
    <location>
        <begin position="251"/>
        <end position="329"/>
    </location>
</feature>
<dbReference type="Gene3D" id="1.10.10.1810">
    <property type="entry name" value="RNA ligase"/>
    <property type="match status" value="1"/>
</dbReference>
<keyword evidence="2" id="KW-0436">Ligase</keyword>
<sequence>MLEFKKYSSIENTYDKEFMEKIKLEGFDSLQYVVQEKVHGANCCFITDGQTVRFAKRTSLVETGEMFYNYEELLERYNDRIIRLYHCVKEKYADAESISVYGEMFGGKYPHADVKNDSKVMNIQKGVFYCPIHDFYGFDLYVNGLEQKRYLSVNETNQFFEAENIFYAKTLFQGTLDECLKYPNAFQSCIAEWLGLPAIEDNICEGIVIRPVEPTFFRNGSRLLLKNKNSKFAEKKAVKKRQPALFVEPTYSEALKQLLVVTEEYVTENRLNNVISKIGQISIPREMGKLIGLYSKDTLDDFLKEYGSDYALLEKSEQKIVNTHINKQAVGLIKKVYMGL</sequence>
<keyword evidence="3" id="KW-0547">Nucleotide-binding</keyword>
<dbReference type="NCBIfam" id="TIGR02307">
    <property type="entry name" value="RNA_lig_RNL2"/>
    <property type="match status" value="1"/>
</dbReference>